<dbReference type="CDD" id="cd00808">
    <property type="entry name" value="GluRS_core"/>
    <property type="match status" value="1"/>
</dbReference>
<comment type="caution">
    <text evidence="8">Lacks conserved residue(s) required for the propagation of feature annotation.</text>
</comment>
<evidence type="ECO:0000256" key="4">
    <source>
        <dbReference type="ARBA" id="ARBA00022741"/>
    </source>
</evidence>
<evidence type="ECO:0000256" key="3">
    <source>
        <dbReference type="ARBA" id="ARBA00022598"/>
    </source>
</evidence>
<evidence type="ECO:0000256" key="8">
    <source>
        <dbReference type="HAMAP-Rule" id="MF_00022"/>
    </source>
</evidence>
<comment type="caution">
    <text evidence="11">The sequence shown here is derived from an EMBL/GenBank/DDBJ whole genome shotgun (WGS) entry which is preliminary data.</text>
</comment>
<dbReference type="PANTHER" id="PTHR43311">
    <property type="entry name" value="GLUTAMATE--TRNA LIGASE"/>
    <property type="match status" value="1"/>
</dbReference>
<dbReference type="GO" id="GO:0008270">
    <property type="term" value="F:zinc ion binding"/>
    <property type="evidence" value="ECO:0007669"/>
    <property type="project" value="InterPro"/>
</dbReference>
<dbReference type="SUPFAM" id="SSF52374">
    <property type="entry name" value="Nucleotidylyl transferase"/>
    <property type="match status" value="1"/>
</dbReference>
<keyword evidence="5 8" id="KW-0067">ATP-binding</keyword>
<dbReference type="AlphaFoldDB" id="A0A0G0M343"/>
<evidence type="ECO:0000256" key="7">
    <source>
        <dbReference type="ARBA" id="ARBA00023146"/>
    </source>
</evidence>
<dbReference type="InterPro" id="IPR049940">
    <property type="entry name" value="GluQ/Sye"/>
</dbReference>
<feature type="domain" description="Aminoacyl-tRNA synthetase class I anticodon-binding" evidence="10">
    <location>
        <begin position="339"/>
        <end position="483"/>
    </location>
</feature>
<name>A0A0G0M343_UNCC2</name>
<dbReference type="InterPro" id="IPR008925">
    <property type="entry name" value="aa_tRNA-synth_I_cd-bd_sf"/>
</dbReference>
<keyword evidence="2 8" id="KW-0963">Cytoplasm</keyword>
<dbReference type="InterPro" id="IPR020752">
    <property type="entry name" value="Glu-tRNA-synth_I_codon-bd_sub1"/>
</dbReference>
<dbReference type="PATRIC" id="fig|1618345.3.peg.387"/>
<evidence type="ECO:0000259" key="10">
    <source>
        <dbReference type="Pfam" id="PF19269"/>
    </source>
</evidence>
<dbReference type="GO" id="GO:0004818">
    <property type="term" value="F:glutamate-tRNA ligase activity"/>
    <property type="evidence" value="ECO:0007669"/>
    <property type="project" value="UniProtKB-UniRule"/>
</dbReference>
<protein>
    <recommendedName>
        <fullName evidence="8">Glutamate--tRNA ligase</fullName>
        <ecNumber evidence="8">6.1.1.17</ecNumber>
    </recommendedName>
    <alternativeName>
        <fullName evidence="8">Glutamyl-tRNA synthetase</fullName>
        <shortName evidence="8">GluRS</shortName>
    </alternativeName>
</protein>
<comment type="subunit">
    <text evidence="8">Monomer.</text>
</comment>
<dbReference type="STRING" id="1618345.UT18_C0007G0026"/>
<evidence type="ECO:0000259" key="9">
    <source>
        <dbReference type="Pfam" id="PF00749"/>
    </source>
</evidence>
<dbReference type="Gene3D" id="1.10.10.350">
    <property type="match status" value="1"/>
</dbReference>
<dbReference type="InterPro" id="IPR033910">
    <property type="entry name" value="GluRS_core"/>
</dbReference>
<dbReference type="GO" id="GO:0006424">
    <property type="term" value="P:glutamyl-tRNA aminoacylation"/>
    <property type="evidence" value="ECO:0007669"/>
    <property type="project" value="UniProtKB-UniRule"/>
</dbReference>
<dbReference type="InterPro" id="IPR045462">
    <property type="entry name" value="aa-tRNA-synth_I_cd-bd"/>
</dbReference>
<evidence type="ECO:0000313" key="11">
    <source>
        <dbReference type="EMBL" id="KKQ94770.1"/>
    </source>
</evidence>
<organism evidence="11 12">
    <name type="scientific">candidate division CPR2 bacterium GW2011_GWC2_39_10</name>
    <dbReference type="NCBI Taxonomy" id="1618345"/>
    <lineage>
        <taxon>Bacteria</taxon>
        <taxon>Bacteria division CPR2</taxon>
    </lineage>
</organism>
<comment type="subcellular location">
    <subcellularLocation>
        <location evidence="8">Cytoplasm</location>
    </subcellularLocation>
</comment>
<keyword evidence="4 8" id="KW-0547">Nucleotide-binding</keyword>
<dbReference type="Pfam" id="PF19269">
    <property type="entry name" value="Anticodon_2"/>
    <property type="match status" value="1"/>
</dbReference>
<dbReference type="Gene3D" id="1.10.8.70">
    <property type="entry name" value="Glutamate-tRNA synthetase, class I, anticodon-binding domain 1"/>
    <property type="match status" value="1"/>
</dbReference>
<dbReference type="Pfam" id="PF00749">
    <property type="entry name" value="tRNA-synt_1c"/>
    <property type="match status" value="1"/>
</dbReference>
<dbReference type="EMBL" id="LBVV01000007">
    <property type="protein sequence ID" value="KKQ94770.1"/>
    <property type="molecule type" value="Genomic_DNA"/>
</dbReference>
<dbReference type="NCBIfam" id="TIGR00464">
    <property type="entry name" value="gltX_bact"/>
    <property type="match status" value="1"/>
</dbReference>
<comment type="function">
    <text evidence="8">Catalyzes the attachment of glutamate to tRNA(Glu) in a two-step reaction: glutamate is first activated by ATP to form Glu-AMP and then transferred to the acceptor end of tRNA(Glu).</text>
</comment>
<keyword evidence="7 8" id="KW-0030">Aminoacyl-tRNA synthetase</keyword>
<dbReference type="FunFam" id="3.40.50.620:FF:000045">
    <property type="entry name" value="Glutamate--tRNA ligase, mitochondrial"/>
    <property type="match status" value="1"/>
</dbReference>
<dbReference type="GO" id="GO:0005829">
    <property type="term" value="C:cytosol"/>
    <property type="evidence" value="ECO:0007669"/>
    <property type="project" value="TreeGrafter"/>
</dbReference>
<reference evidence="11 12" key="1">
    <citation type="journal article" date="2015" name="Nature">
        <title>rRNA introns, odd ribosomes, and small enigmatic genomes across a large radiation of phyla.</title>
        <authorList>
            <person name="Brown C.T."/>
            <person name="Hug L.A."/>
            <person name="Thomas B.C."/>
            <person name="Sharon I."/>
            <person name="Castelle C.J."/>
            <person name="Singh A."/>
            <person name="Wilkins M.J."/>
            <person name="Williams K.H."/>
            <person name="Banfield J.F."/>
        </authorList>
    </citation>
    <scope>NUCLEOTIDE SEQUENCE [LARGE SCALE GENOMIC DNA]</scope>
</reference>
<evidence type="ECO:0000256" key="6">
    <source>
        <dbReference type="ARBA" id="ARBA00022917"/>
    </source>
</evidence>
<dbReference type="InterPro" id="IPR020751">
    <property type="entry name" value="aa-tRNA-synth_I_codon-bd_sub2"/>
</dbReference>
<dbReference type="InterPro" id="IPR000924">
    <property type="entry name" value="Glu/Gln-tRNA-synth"/>
</dbReference>
<dbReference type="InterPro" id="IPR004527">
    <property type="entry name" value="Glu-tRNA-ligase_bac/mito"/>
</dbReference>
<sequence length="486" mass="55600">MSNIRVRIAPSPTGKFQIGNARTALFNYLFAKKNGGVFIVRMEDTDQSRSTKESEENILKSLDFLGLSWDEGPIMGEDGYKGGFGPYRQMERLNTYPEYIDKLINEGGAYRCFCTTEELEEERNKQKEKGIAAPKYSGKCRNLTKAEIEEKIKTGLSYTVRLKIKPEKIKFNDLIKGALEIDMSNYGDPVLVRSDGMPLYNFVVVIDDLLMKITHVIRGEDHISNTPIQIQIHEALGNTPPEFGHIPLTLTPDKKKLSKRHGAVSIDKYKEMGYLKEALINFLVLLGWSSGNEQEIYSLEELIEVFDLSRMQKSNAIFDIERLNWLNGVWIRKKDIQEIVDLSKPYFEKMNVKFDQDYLSKIIILIRDRLKYLSQIPELTDYFFNEGKLDKEKLVFKKSTAEATKKGLEAAENKLSAQDKWPNDVEDFNKLLAEVVSENSLLNGDVFWPIRYSLSFSEASPSPAELLWALPKDVSISRIKTAIDTL</sequence>
<keyword evidence="6 8" id="KW-0648">Protein biosynthesis</keyword>
<evidence type="ECO:0000256" key="1">
    <source>
        <dbReference type="ARBA" id="ARBA00007894"/>
    </source>
</evidence>
<dbReference type="InterPro" id="IPR020058">
    <property type="entry name" value="Glu/Gln-tRNA-synth_Ib_cat-dom"/>
</dbReference>
<feature type="short sequence motif" description="'KMSKS' region" evidence="8">
    <location>
        <begin position="256"/>
        <end position="260"/>
    </location>
</feature>
<evidence type="ECO:0000256" key="5">
    <source>
        <dbReference type="ARBA" id="ARBA00022840"/>
    </source>
</evidence>
<gene>
    <name evidence="8" type="primary">gltX</name>
    <name evidence="11" type="ORF">UT18_C0007G0026</name>
</gene>
<comment type="catalytic activity">
    <reaction evidence="8">
        <text>tRNA(Glu) + L-glutamate + ATP = L-glutamyl-tRNA(Glu) + AMP + diphosphate</text>
        <dbReference type="Rhea" id="RHEA:23540"/>
        <dbReference type="Rhea" id="RHEA-COMP:9663"/>
        <dbReference type="Rhea" id="RHEA-COMP:9680"/>
        <dbReference type="ChEBI" id="CHEBI:29985"/>
        <dbReference type="ChEBI" id="CHEBI:30616"/>
        <dbReference type="ChEBI" id="CHEBI:33019"/>
        <dbReference type="ChEBI" id="CHEBI:78442"/>
        <dbReference type="ChEBI" id="CHEBI:78520"/>
        <dbReference type="ChEBI" id="CHEBI:456215"/>
        <dbReference type="EC" id="6.1.1.17"/>
    </reaction>
</comment>
<dbReference type="InterPro" id="IPR014729">
    <property type="entry name" value="Rossmann-like_a/b/a_fold"/>
</dbReference>
<dbReference type="EC" id="6.1.1.17" evidence="8"/>
<dbReference type="Gene3D" id="3.40.50.620">
    <property type="entry name" value="HUPs"/>
    <property type="match status" value="1"/>
</dbReference>
<dbReference type="PANTHER" id="PTHR43311:SF2">
    <property type="entry name" value="GLUTAMATE--TRNA LIGASE, MITOCHONDRIAL-RELATED"/>
    <property type="match status" value="1"/>
</dbReference>
<accession>A0A0G0M343</accession>
<dbReference type="GO" id="GO:0000049">
    <property type="term" value="F:tRNA binding"/>
    <property type="evidence" value="ECO:0007669"/>
    <property type="project" value="InterPro"/>
</dbReference>
<comment type="similarity">
    <text evidence="1 8">Belongs to the class-I aminoacyl-tRNA synthetase family. Glutamate--tRNA ligase type 1 subfamily.</text>
</comment>
<feature type="domain" description="Glutamyl/glutaminyl-tRNA synthetase class Ib catalytic" evidence="9">
    <location>
        <begin position="4"/>
        <end position="325"/>
    </location>
</feature>
<dbReference type="HAMAP" id="MF_00022">
    <property type="entry name" value="Glu_tRNA_synth_type1"/>
    <property type="match status" value="1"/>
</dbReference>
<proteinExistence type="inferred from homology"/>
<dbReference type="SUPFAM" id="SSF48163">
    <property type="entry name" value="An anticodon-binding domain of class I aminoacyl-tRNA synthetases"/>
    <property type="match status" value="1"/>
</dbReference>
<keyword evidence="3 8" id="KW-0436">Ligase</keyword>
<dbReference type="PRINTS" id="PR00987">
    <property type="entry name" value="TRNASYNTHGLU"/>
</dbReference>
<evidence type="ECO:0000256" key="2">
    <source>
        <dbReference type="ARBA" id="ARBA00022490"/>
    </source>
</evidence>
<dbReference type="Proteomes" id="UP000034207">
    <property type="component" value="Unassembled WGS sequence"/>
</dbReference>
<dbReference type="GO" id="GO:0005524">
    <property type="term" value="F:ATP binding"/>
    <property type="evidence" value="ECO:0007669"/>
    <property type="project" value="UniProtKB-UniRule"/>
</dbReference>
<feature type="binding site" evidence="8">
    <location>
        <position position="259"/>
    </location>
    <ligand>
        <name>ATP</name>
        <dbReference type="ChEBI" id="CHEBI:30616"/>
    </ligand>
</feature>
<evidence type="ECO:0000313" key="12">
    <source>
        <dbReference type="Proteomes" id="UP000034207"/>
    </source>
</evidence>